<dbReference type="InParanoid" id="W3WTI8"/>
<evidence type="ECO:0000313" key="4">
    <source>
        <dbReference type="Proteomes" id="UP000030651"/>
    </source>
</evidence>
<evidence type="ECO:0000313" key="3">
    <source>
        <dbReference type="EMBL" id="ETS77173.1"/>
    </source>
</evidence>
<protein>
    <recommendedName>
        <fullName evidence="2">Azaphilone pigments biosynthesis cluster protein L N-terminal domain-containing protein</fullName>
    </recommendedName>
</protein>
<dbReference type="OMA" id="REVTKQC"/>
<proteinExistence type="predicted"/>
<keyword evidence="4" id="KW-1185">Reference proteome</keyword>
<evidence type="ECO:0000259" key="2">
    <source>
        <dbReference type="Pfam" id="PF17111"/>
    </source>
</evidence>
<dbReference type="AlphaFoldDB" id="W3WTI8"/>
<dbReference type="RefSeq" id="XP_007837819.1">
    <property type="nucleotide sequence ID" value="XM_007839628.1"/>
</dbReference>
<dbReference type="GeneID" id="19276060"/>
<sequence>MEFMSSDINGFMDALAGYKATITVGLGTITMQNSKINSQVLEEYNEMIKDTAYNLTIHLQRIDARLEELTASGNDSLNTSINLQDEKDVTHQCLRICESAKTYLESLQNEQPSMLRQETSLPENFGRSQFEAQVLTQKVFAENRGKLIETIGCLQERLLAIISSTGPERNRERLQLQEDLDVSRQCLEVCDQASRQVSNQKIHTIGEVVADDDTDQVVVTTLADLFDVRKVLAKNRSAQLVGSMTDDALIKLSGDRYGSRFGALNGNLGRVHVDVATYESNAGHPSRMKMERPPMDAGQRTESPVPNEMRKRSSGFDNRR</sequence>
<evidence type="ECO:0000256" key="1">
    <source>
        <dbReference type="SAM" id="MobiDB-lite"/>
    </source>
</evidence>
<dbReference type="Pfam" id="PF17111">
    <property type="entry name" value="PigL_N"/>
    <property type="match status" value="1"/>
</dbReference>
<dbReference type="KEGG" id="pfy:PFICI_11047"/>
<dbReference type="EMBL" id="KI912116">
    <property type="protein sequence ID" value="ETS77173.1"/>
    <property type="molecule type" value="Genomic_DNA"/>
</dbReference>
<gene>
    <name evidence="3" type="ORF">PFICI_11047</name>
</gene>
<dbReference type="OrthoDB" id="428260at2759"/>
<name>W3WTI8_PESFW</name>
<dbReference type="eggNOG" id="ENOG502SK11">
    <property type="taxonomic scope" value="Eukaryota"/>
</dbReference>
<dbReference type="InterPro" id="IPR031348">
    <property type="entry name" value="PigL_N"/>
</dbReference>
<accession>W3WTI8</accession>
<dbReference type="HOGENOM" id="CLU_032923_1_0_1"/>
<feature type="region of interest" description="Disordered" evidence="1">
    <location>
        <begin position="279"/>
        <end position="320"/>
    </location>
</feature>
<feature type="domain" description="Azaphilone pigments biosynthesis cluster protein L N-terminal" evidence="2">
    <location>
        <begin position="1"/>
        <end position="98"/>
    </location>
</feature>
<dbReference type="Proteomes" id="UP000030651">
    <property type="component" value="Unassembled WGS sequence"/>
</dbReference>
<reference evidence="4" key="1">
    <citation type="journal article" date="2015" name="BMC Genomics">
        <title>Genomic and transcriptomic analysis of the endophytic fungus Pestalotiopsis fici reveals its lifestyle and high potential for synthesis of natural products.</title>
        <authorList>
            <person name="Wang X."/>
            <person name="Zhang X."/>
            <person name="Liu L."/>
            <person name="Xiang M."/>
            <person name="Wang W."/>
            <person name="Sun X."/>
            <person name="Che Y."/>
            <person name="Guo L."/>
            <person name="Liu G."/>
            <person name="Guo L."/>
            <person name="Wang C."/>
            <person name="Yin W.B."/>
            <person name="Stadler M."/>
            <person name="Zhang X."/>
            <person name="Liu X."/>
        </authorList>
    </citation>
    <scope>NUCLEOTIDE SEQUENCE [LARGE SCALE GENOMIC DNA]</scope>
    <source>
        <strain evidence="4">W106-1 / CGMCC3.15140</strain>
    </source>
</reference>
<organism evidence="3 4">
    <name type="scientific">Pestalotiopsis fici (strain W106-1 / CGMCC3.15140)</name>
    <dbReference type="NCBI Taxonomy" id="1229662"/>
    <lineage>
        <taxon>Eukaryota</taxon>
        <taxon>Fungi</taxon>
        <taxon>Dikarya</taxon>
        <taxon>Ascomycota</taxon>
        <taxon>Pezizomycotina</taxon>
        <taxon>Sordariomycetes</taxon>
        <taxon>Xylariomycetidae</taxon>
        <taxon>Amphisphaeriales</taxon>
        <taxon>Sporocadaceae</taxon>
        <taxon>Pestalotiopsis</taxon>
    </lineage>
</organism>